<comment type="similarity">
    <text evidence="1">Belongs to the class-I pyridine nucleotide-disulfide oxidoreductase family.</text>
</comment>
<feature type="binding site" evidence="4">
    <location>
        <begin position="180"/>
        <end position="187"/>
    </location>
    <ligand>
        <name>NAD(+)</name>
        <dbReference type="ChEBI" id="CHEBI:57540"/>
    </ligand>
</feature>
<dbReference type="InterPro" id="IPR023753">
    <property type="entry name" value="FAD/NAD-binding_dom"/>
</dbReference>
<dbReference type="AlphaFoldDB" id="A0A495XZB0"/>
<reference evidence="8 9" key="1">
    <citation type="submission" date="2018-10" db="EMBL/GenBank/DDBJ databases">
        <title>Sequencing the genomes of 1000 actinobacteria strains.</title>
        <authorList>
            <person name="Klenk H.-P."/>
        </authorList>
    </citation>
    <scope>NUCLEOTIDE SEQUENCE [LARGE SCALE GENOMIC DNA]</scope>
    <source>
        <strain evidence="8 9">DSM 44267</strain>
    </source>
</reference>
<gene>
    <name evidence="8" type="ORF">DFJ68_3440</name>
</gene>
<dbReference type="Proteomes" id="UP000278440">
    <property type="component" value="Unassembled WGS sequence"/>
</dbReference>
<evidence type="ECO:0000256" key="3">
    <source>
        <dbReference type="ARBA" id="ARBA00022827"/>
    </source>
</evidence>
<evidence type="ECO:0000256" key="5">
    <source>
        <dbReference type="PIRSR" id="PIRSR000350-4"/>
    </source>
</evidence>
<accession>A0A495XZB0</accession>
<feature type="binding site" evidence="4">
    <location>
        <position position="53"/>
    </location>
    <ligand>
        <name>FAD</name>
        <dbReference type="ChEBI" id="CHEBI:57692"/>
    </ligand>
</feature>
<dbReference type="OrthoDB" id="4797035at2"/>
<proteinExistence type="inferred from homology"/>
<dbReference type="GO" id="GO:0050660">
    <property type="term" value="F:flavin adenine dinucleotide binding"/>
    <property type="evidence" value="ECO:0007669"/>
    <property type="project" value="TreeGrafter"/>
</dbReference>
<feature type="binding site" evidence="4">
    <location>
        <position position="203"/>
    </location>
    <ligand>
        <name>NAD(+)</name>
        <dbReference type="ChEBI" id="CHEBI:57540"/>
    </ligand>
</feature>
<evidence type="ECO:0000256" key="4">
    <source>
        <dbReference type="PIRSR" id="PIRSR000350-3"/>
    </source>
</evidence>
<dbReference type="EMBL" id="RBXT01000001">
    <property type="protein sequence ID" value="RKT79961.1"/>
    <property type="molecule type" value="Genomic_DNA"/>
</dbReference>
<keyword evidence="2" id="KW-0285">Flavoprotein</keyword>
<dbReference type="InterPro" id="IPR016156">
    <property type="entry name" value="FAD/NAD-linked_Rdtase_dimer_sf"/>
</dbReference>
<dbReference type="InterPro" id="IPR036188">
    <property type="entry name" value="FAD/NAD-bd_sf"/>
</dbReference>
<organism evidence="8 9">
    <name type="scientific">Terracoccus luteus</name>
    <dbReference type="NCBI Taxonomy" id="53356"/>
    <lineage>
        <taxon>Bacteria</taxon>
        <taxon>Bacillati</taxon>
        <taxon>Actinomycetota</taxon>
        <taxon>Actinomycetes</taxon>
        <taxon>Micrococcales</taxon>
        <taxon>Intrasporangiaceae</taxon>
        <taxon>Terracoccus</taxon>
    </lineage>
</organism>
<feature type="binding site" evidence="4">
    <location>
        <position position="316"/>
    </location>
    <ligand>
        <name>FAD</name>
        <dbReference type="ChEBI" id="CHEBI:57692"/>
    </ligand>
</feature>
<feature type="domain" description="Pyridine nucleotide-disulphide oxidoreductase dimerisation" evidence="6">
    <location>
        <begin position="352"/>
        <end position="460"/>
    </location>
</feature>
<evidence type="ECO:0000259" key="7">
    <source>
        <dbReference type="Pfam" id="PF07992"/>
    </source>
</evidence>
<evidence type="ECO:0000313" key="8">
    <source>
        <dbReference type="EMBL" id="RKT79961.1"/>
    </source>
</evidence>
<sequence length="465" mass="48274">MSDDTTFDIIVIGLGPGGEDVAGTLAQGGLSVLALDHRLVGGECPYWGCIPSKMMIRAADALAEARRVPGLAGTVGAVTPDWSVVAQRVRDEATDDWDDTVAVERLEGKGVTFRRATGRIVGPGKVEADGTTYTARRGIVVNTGTTPAVPPVDGLETVPYWTNHELIEAKQLPASVVVLGGGAIGSELSQVMARFGTTVTVVEAAPRLVAAEEPESGDLLKEVFEAEGITVHVGVGADRVEKATLDEGAGGGEGVKVVLADGTEVVAKRVVVATGRRADPVAVGLDTVGVASGARFAPVDDRCRVEGADGVWAIGDLTGKGAFTHVSMYQAGIVARDVLGQEGPAADYEALPRVTFTDPEIGAVGLTEKQARDRYDSVQVGLTPLAETTRGWIHAKGHEGFIKVVADADRGVVVGATTMGPAGGEVMGALAVAVHAEVPLDTLRSMIYAYPTFHRGIEDAISRLE</sequence>
<dbReference type="PANTHER" id="PTHR43014:SF2">
    <property type="entry name" value="MERCURIC REDUCTASE"/>
    <property type="match status" value="1"/>
</dbReference>
<dbReference type="PRINTS" id="PR00411">
    <property type="entry name" value="PNDRDTASEI"/>
</dbReference>
<dbReference type="SUPFAM" id="SSF55424">
    <property type="entry name" value="FAD/NAD-linked reductases, dimerisation (C-terminal) domain"/>
    <property type="match status" value="1"/>
</dbReference>
<name>A0A495XZB0_9MICO</name>
<comment type="cofactor">
    <cofactor evidence="4">
        <name>FAD</name>
        <dbReference type="ChEBI" id="CHEBI:57692"/>
    </cofactor>
    <text evidence="4">Binds 1 FAD per subunit.</text>
</comment>
<protein>
    <submittedName>
        <fullName evidence="8">Pyruvate/2-oxoglutarate dehydrogenase complex dihydrolipoamide dehydrogenase (E3) component</fullName>
    </submittedName>
</protein>
<dbReference type="RefSeq" id="WP_121034763.1">
    <property type="nucleotide sequence ID" value="NZ_RBXT01000001.1"/>
</dbReference>
<dbReference type="Pfam" id="PF02852">
    <property type="entry name" value="Pyr_redox_dim"/>
    <property type="match status" value="1"/>
</dbReference>
<keyword evidence="4" id="KW-0520">NAD</keyword>
<keyword evidence="3 4" id="KW-0274">FAD</keyword>
<dbReference type="PIRSF" id="PIRSF000350">
    <property type="entry name" value="Mercury_reductase_MerA"/>
    <property type="match status" value="1"/>
</dbReference>
<comment type="caution">
    <text evidence="8">The sequence shown here is derived from an EMBL/GenBank/DDBJ whole genome shotgun (WGS) entry which is preliminary data.</text>
</comment>
<evidence type="ECO:0000256" key="2">
    <source>
        <dbReference type="ARBA" id="ARBA00022630"/>
    </source>
</evidence>
<dbReference type="Pfam" id="PF07992">
    <property type="entry name" value="Pyr_redox_2"/>
    <property type="match status" value="1"/>
</dbReference>
<evidence type="ECO:0000256" key="1">
    <source>
        <dbReference type="ARBA" id="ARBA00007532"/>
    </source>
</evidence>
<feature type="binding site" evidence="4">
    <location>
        <position position="275"/>
    </location>
    <ligand>
        <name>NAD(+)</name>
        <dbReference type="ChEBI" id="CHEBI:57540"/>
    </ligand>
</feature>
<evidence type="ECO:0000313" key="9">
    <source>
        <dbReference type="Proteomes" id="UP000278440"/>
    </source>
</evidence>
<dbReference type="Gene3D" id="3.30.390.30">
    <property type="match status" value="1"/>
</dbReference>
<dbReference type="PANTHER" id="PTHR43014">
    <property type="entry name" value="MERCURIC REDUCTASE"/>
    <property type="match status" value="1"/>
</dbReference>
<dbReference type="InterPro" id="IPR001100">
    <property type="entry name" value="Pyr_nuc-diS_OxRdtase"/>
</dbReference>
<keyword evidence="4" id="KW-0547">Nucleotide-binding</keyword>
<feature type="domain" description="FAD/NAD(P)-binding" evidence="7">
    <location>
        <begin position="7"/>
        <end position="331"/>
    </location>
</feature>
<keyword evidence="8" id="KW-0670">Pyruvate</keyword>
<evidence type="ECO:0000259" key="6">
    <source>
        <dbReference type="Pfam" id="PF02852"/>
    </source>
</evidence>
<keyword evidence="9" id="KW-1185">Reference proteome</keyword>
<feature type="disulfide bond" description="Redox-active" evidence="5">
    <location>
        <begin position="44"/>
        <end position="49"/>
    </location>
</feature>
<dbReference type="Gene3D" id="3.50.50.60">
    <property type="entry name" value="FAD/NAD(P)-binding domain"/>
    <property type="match status" value="2"/>
</dbReference>
<dbReference type="PRINTS" id="PR00368">
    <property type="entry name" value="FADPNR"/>
</dbReference>
<dbReference type="SUPFAM" id="SSF51905">
    <property type="entry name" value="FAD/NAD(P)-binding domain"/>
    <property type="match status" value="1"/>
</dbReference>
<dbReference type="InterPro" id="IPR004099">
    <property type="entry name" value="Pyr_nucl-diS_OxRdtase_dimer"/>
</dbReference>
<dbReference type="GO" id="GO:0003955">
    <property type="term" value="F:NAD(P)H dehydrogenase (quinone) activity"/>
    <property type="evidence" value="ECO:0007669"/>
    <property type="project" value="TreeGrafter"/>
</dbReference>
<feature type="binding site" evidence="4">
    <location>
        <position position="118"/>
    </location>
    <ligand>
        <name>FAD</name>
        <dbReference type="ChEBI" id="CHEBI:57692"/>
    </ligand>
</feature>